<sequence length="60" mass="6428">MRVLFNFGTGSPKFAGTDDGALRFAARTDNFTGALSGGTGWTGSFTVPSIRPRLCSRMRL</sequence>
<comment type="caution">
    <text evidence="1">The sequence shown here is derived from an EMBL/GenBank/DDBJ whole genome shotgun (WGS) entry which is preliminary data.</text>
</comment>
<accession>A0ABV9WJ41</accession>
<keyword evidence="2" id="KW-1185">Reference proteome</keyword>
<evidence type="ECO:0000313" key="1">
    <source>
        <dbReference type="EMBL" id="MFC5007671.1"/>
    </source>
</evidence>
<gene>
    <name evidence="1" type="ORF">ACFPIJ_58925</name>
</gene>
<organism evidence="1 2">
    <name type="scientific">Dactylosporangium cerinum</name>
    <dbReference type="NCBI Taxonomy" id="1434730"/>
    <lineage>
        <taxon>Bacteria</taxon>
        <taxon>Bacillati</taxon>
        <taxon>Actinomycetota</taxon>
        <taxon>Actinomycetes</taxon>
        <taxon>Micromonosporales</taxon>
        <taxon>Micromonosporaceae</taxon>
        <taxon>Dactylosporangium</taxon>
    </lineage>
</organism>
<dbReference type="EMBL" id="JBHSIU010000130">
    <property type="protein sequence ID" value="MFC5007671.1"/>
    <property type="molecule type" value="Genomic_DNA"/>
</dbReference>
<reference evidence="2" key="1">
    <citation type="journal article" date="2019" name="Int. J. Syst. Evol. Microbiol.">
        <title>The Global Catalogue of Microorganisms (GCM) 10K type strain sequencing project: providing services to taxonomists for standard genome sequencing and annotation.</title>
        <authorList>
            <consortium name="The Broad Institute Genomics Platform"/>
            <consortium name="The Broad Institute Genome Sequencing Center for Infectious Disease"/>
            <person name="Wu L."/>
            <person name="Ma J."/>
        </authorList>
    </citation>
    <scope>NUCLEOTIDE SEQUENCE [LARGE SCALE GENOMIC DNA]</scope>
    <source>
        <strain evidence="2">CGMCC 4.7152</strain>
    </source>
</reference>
<dbReference type="Proteomes" id="UP001595912">
    <property type="component" value="Unassembled WGS sequence"/>
</dbReference>
<name>A0ABV9WJ41_9ACTN</name>
<protein>
    <submittedName>
        <fullName evidence="1">Uncharacterized protein</fullName>
    </submittedName>
</protein>
<evidence type="ECO:0000313" key="2">
    <source>
        <dbReference type="Proteomes" id="UP001595912"/>
    </source>
</evidence>
<dbReference type="RefSeq" id="WP_380128307.1">
    <property type="nucleotide sequence ID" value="NZ_JBHSIU010000130.1"/>
</dbReference>
<proteinExistence type="predicted"/>